<evidence type="ECO:0000259" key="10">
    <source>
        <dbReference type="Pfam" id="PF02782"/>
    </source>
</evidence>
<feature type="binding site" evidence="7">
    <location>
        <position position="12"/>
    </location>
    <ligand>
        <name>sn-glycerol 3-phosphate</name>
        <dbReference type="ChEBI" id="CHEBI:57597"/>
    </ligand>
</feature>
<feature type="binding site" evidence="7">
    <location>
        <position position="266"/>
    </location>
    <ligand>
        <name>ATP</name>
        <dbReference type="ChEBI" id="CHEBI:30616"/>
    </ligand>
</feature>
<comment type="similarity">
    <text evidence="1 7 8">Belongs to the FGGY kinase family.</text>
</comment>
<feature type="binding site" evidence="7">
    <location>
        <position position="244"/>
    </location>
    <ligand>
        <name>glycerol</name>
        <dbReference type="ChEBI" id="CHEBI:17754"/>
    </ligand>
</feature>
<dbReference type="EC" id="2.7.1.30" evidence="7"/>
<comment type="function">
    <text evidence="7">Key enzyme in the regulation of glycerol uptake and metabolism. Catalyzes the phosphorylation of glycerol to yield sn-glycerol 3-phosphate.</text>
</comment>
<organism evidence="11 12">
    <name type="scientific">Amycolatopsis deserti</name>
    <dbReference type="NCBI Taxonomy" id="185696"/>
    <lineage>
        <taxon>Bacteria</taxon>
        <taxon>Bacillati</taxon>
        <taxon>Actinomycetota</taxon>
        <taxon>Actinomycetes</taxon>
        <taxon>Pseudonocardiales</taxon>
        <taxon>Pseudonocardiaceae</taxon>
        <taxon>Amycolatopsis</taxon>
    </lineage>
</organism>
<evidence type="ECO:0000256" key="3">
    <source>
        <dbReference type="ARBA" id="ARBA00022741"/>
    </source>
</evidence>
<keyword evidence="12" id="KW-1185">Reference proteome</keyword>
<feature type="domain" description="Carbohydrate kinase FGGY N-terminal" evidence="9">
    <location>
        <begin position="4"/>
        <end position="251"/>
    </location>
</feature>
<evidence type="ECO:0000259" key="9">
    <source>
        <dbReference type="Pfam" id="PF00370"/>
    </source>
</evidence>
<feature type="binding site" evidence="7">
    <location>
        <position position="13"/>
    </location>
    <ligand>
        <name>ATP</name>
        <dbReference type="ChEBI" id="CHEBI:30616"/>
    </ligand>
</feature>
<evidence type="ECO:0000256" key="1">
    <source>
        <dbReference type="ARBA" id="ARBA00009156"/>
    </source>
</evidence>
<dbReference type="PANTHER" id="PTHR10196:SF69">
    <property type="entry name" value="GLYCEROL KINASE"/>
    <property type="match status" value="1"/>
</dbReference>
<comment type="activity regulation">
    <text evidence="7">Inhibited by fructose 1,6-bisphosphate (FBP).</text>
</comment>
<dbReference type="NCBIfam" id="TIGR01311">
    <property type="entry name" value="glycerol_kin"/>
    <property type="match status" value="1"/>
</dbReference>
<dbReference type="Pfam" id="PF00370">
    <property type="entry name" value="FGGY_N"/>
    <property type="match status" value="1"/>
</dbReference>
<feature type="binding site" evidence="7">
    <location>
        <position position="134"/>
    </location>
    <ligand>
        <name>sn-glycerol 3-phosphate</name>
        <dbReference type="ChEBI" id="CHEBI:57597"/>
    </ligand>
</feature>
<proteinExistence type="inferred from homology"/>
<keyword evidence="5 7" id="KW-0319">Glycerol metabolism</keyword>
<keyword evidence="3 7" id="KW-0547">Nucleotide-binding</keyword>
<feature type="binding site" evidence="7">
    <location>
        <position position="266"/>
    </location>
    <ligand>
        <name>ADP</name>
        <dbReference type="ChEBI" id="CHEBI:456216"/>
    </ligand>
</feature>
<keyword evidence="2 7" id="KW-0808">Transferase</keyword>
<feature type="binding site" evidence="7">
    <location>
        <position position="314"/>
    </location>
    <ligand>
        <name>ATP</name>
        <dbReference type="ChEBI" id="CHEBI:30616"/>
    </ligand>
</feature>
<comment type="caution">
    <text evidence="7">Lacks conserved residue(s) required for the propagation of feature annotation.</text>
</comment>
<feature type="binding site" evidence="7">
    <location>
        <position position="411"/>
    </location>
    <ligand>
        <name>ADP</name>
        <dbReference type="ChEBI" id="CHEBI:456216"/>
    </ligand>
</feature>
<feature type="binding site" evidence="7">
    <location>
        <position position="82"/>
    </location>
    <ligand>
        <name>glycerol</name>
        <dbReference type="ChEBI" id="CHEBI:17754"/>
    </ligand>
</feature>
<evidence type="ECO:0000313" key="11">
    <source>
        <dbReference type="EMBL" id="GHE78098.1"/>
    </source>
</evidence>
<name>A0ABQ3IEM4_9PSEU</name>
<feature type="binding site" evidence="7">
    <location>
        <position position="244"/>
    </location>
    <ligand>
        <name>sn-glycerol 3-phosphate</name>
        <dbReference type="ChEBI" id="CHEBI:57597"/>
    </ligand>
</feature>
<evidence type="ECO:0000256" key="5">
    <source>
        <dbReference type="ARBA" id="ARBA00022798"/>
    </source>
</evidence>
<dbReference type="GO" id="GO:0016301">
    <property type="term" value="F:kinase activity"/>
    <property type="evidence" value="ECO:0007669"/>
    <property type="project" value="UniProtKB-KW"/>
</dbReference>
<dbReference type="InterPro" id="IPR043129">
    <property type="entry name" value="ATPase_NBD"/>
</dbReference>
<dbReference type="InterPro" id="IPR018483">
    <property type="entry name" value="Carb_kinase_FGGY_CS"/>
</dbReference>
<dbReference type="NCBIfam" id="NF000756">
    <property type="entry name" value="PRK00047.1"/>
    <property type="match status" value="1"/>
</dbReference>
<dbReference type="Proteomes" id="UP000605897">
    <property type="component" value="Unassembled WGS sequence"/>
</dbReference>
<feature type="binding site" evidence="7">
    <location>
        <position position="16"/>
    </location>
    <ligand>
        <name>ADP</name>
        <dbReference type="ChEBI" id="CHEBI:456216"/>
    </ligand>
</feature>
<dbReference type="InterPro" id="IPR018484">
    <property type="entry name" value="FGGY_N"/>
</dbReference>
<dbReference type="Pfam" id="PF02782">
    <property type="entry name" value="FGGY_C"/>
    <property type="match status" value="1"/>
</dbReference>
<feature type="binding site" evidence="7">
    <location>
        <position position="245"/>
    </location>
    <ligand>
        <name>glycerol</name>
        <dbReference type="ChEBI" id="CHEBI:17754"/>
    </ligand>
</feature>
<keyword evidence="6 7" id="KW-0067">ATP-binding</keyword>
<feature type="domain" description="Carbohydrate kinase FGGY C-terminal" evidence="10">
    <location>
        <begin position="260"/>
        <end position="449"/>
    </location>
</feature>
<evidence type="ECO:0000313" key="12">
    <source>
        <dbReference type="Proteomes" id="UP000605897"/>
    </source>
</evidence>
<feature type="binding site" evidence="7">
    <location>
        <position position="411"/>
    </location>
    <ligand>
        <name>ATP</name>
        <dbReference type="ChEBI" id="CHEBI:30616"/>
    </ligand>
</feature>
<accession>A0ABQ3IEM4</accession>
<feature type="binding site" evidence="7">
    <location>
        <position position="134"/>
    </location>
    <ligand>
        <name>glycerol</name>
        <dbReference type="ChEBI" id="CHEBI:17754"/>
    </ligand>
</feature>
<comment type="pathway">
    <text evidence="7">Polyol metabolism; glycerol degradation via glycerol kinase pathway; sn-glycerol 3-phosphate from glycerol: step 1/1.</text>
</comment>
<comment type="caution">
    <text evidence="11">The sequence shown here is derived from an EMBL/GenBank/DDBJ whole genome shotgun (WGS) entry which is preliminary data.</text>
</comment>
<evidence type="ECO:0000256" key="4">
    <source>
        <dbReference type="ARBA" id="ARBA00022777"/>
    </source>
</evidence>
<gene>
    <name evidence="7 11" type="primary">glpK</name>
    <name evidence="11" type="ORF">GCM10017786_04630</name>
</gene>
<dbReference type="HAMAP" id="MF_00186">
    <property type="entry name" value="Glycerol_kin"/>
    <property type="match status" value="1"/>
</dbReference>
<feature type="binding site" evidence="7">
    <location>
        <position position="12"/>
    </location>
    <ligand>
        <name>ATP</name>
        <dbReference type="ChEBI" id="CHEBI:30616"/>
    </ligand>
</feature>
<dbReference type="Gene3D" id="3.30.420.40">
    <property type="match status" value="2"/>
</dbReference>
<reference evidence="12" key="1">
    <citation type="journal article" date="2019" name="Int. J. Syst. Evol. Microbiol.">
        <title>The Global Catalogue of Microorganisms (GCM) 10K type strain sequencing project: providing services to taxonomists for standard genome sequencing and annotation.</title>
        <authorList>
            <consortium name="The Broad Institute Genomics Platform"/>
            <consortium name="The Broad Institute Genome Sequencing Center for Infectious Disease"/>
            <person name="Wu L."/>
            <person name="Ma J."/>
        </authorList>
    </citation>
    <scope>NUCLEOTIDE SEQUENCE [LARGE SCALE GENOMIC DNA]</scope>
    <source>
        <strain evidence="12">CGMCC 4.7677</strain>
    </source>
</reference>
<dbReference type="InterPro" id="IPR018485">
    <property type="entry name" value="FGGY_C"/>
</dbReference>
<protein>
    <recommendedName>
        <fullName evidence="7">Glycerol kinase</fullName>
        <ecNumber evidence="7">2.7.1.30</ecNumber>
    </recommendedName>
    <alternativeName>
        <fullName evidence="7">ATP:glycerol 3-phosphotransferase</fullName>
    </alternativeName>
    <alternativeName>
        <fullName evidence="7">Glycerokinase</fullName>
        <shortName evidence="7">GK</shortName>
    </alternativeName>
</protein>
<evidence type="ECO:0000256" key="6">
    <source>
        <dbReference type="ARBA" id="ARBA00022840"/>
    </source>
</evidence>
<feature type="binding site" evidence="7">
    <location>
        <position position="83"/>
    </location>
    <ligand>
        <name>glycerol</name>
        <dbReference type="ChEBI" id="CHEBI:17754"/>
    </ligand>
</feature>
<feature type="binding site" evidence="7">
    <location>
        <position position="12"/>
    </location>
    <ligand>
        <name>ADP</name>
        <dbReference type="ChEBI" id="CHEBI:456216"/>
    </ligand>
</feature>
<dbReference type="InterPro" id="IPR005999">
    <property type="entry name" value="Glycerol_kin"/>
</dbReference>
<keyword evidence="4 7" id="KW-0418">Kinase</keyword>
<evidence type="ECO:0000256" key="8">
    <source>
        <dbReference type="RuleBase" id="RU003733"/>
    </source>
</evidence>
<feature type="binding site" evidence="7">
    <location>
        <position position="83"/>
    </location>
    <ligand>
        <name>sn-glycerol 3-phosphate</name>
        <dbReference type="ChEBI" id="CHEBI:57597"/>
    </ligand>
</feature>
<comment type="catalytic activity">
    <reaction evidence="7">
        <text>glycerol + ATP = sn-glycerol 3-phosphate + ADP + H(+)</text>
        <dbReference type="Rhea" id="RHEA:21644"/>
        <dbReference type="ChEBI" id="CHEBI:15378"/>
        <dbReference type="ChEBI" id="CHEBI:17754"/>
        <dbReference type="ChEBI" id="CHEBI:30616"/>
        <dbReference type="ChEBI" id="CHEBI:57597"/>
        <dbReference type="ChEBI" id="CHEBI:456216"/>
        <dbReference type="EC" id="2.7.1.30"/>
    </reaction>
</comment>
<feature type="binding site" evidence="7">
    <location>
        <position position="82"/>
    </location>
    <ligand>
        <name>sn-glycerol 3-phosphate</name>
        <dbReference type="ChEBI" id="CHEBI:57597"/>
    </ligand>
</feature>
<dbReference type="PANTHER" id="PTHR10196">
    <property type="entry name" value="SUGAR KINASE"/>
    <property type="match status" value="1"/>
</dbReference>
<sequence>MQHYVMAVDQGTTSTRCILFDARGRLVSVAQREHQQHFPRPGWVEHDATEIWRNLARIVPQALADAGIGADQVAALGIANQRETTVLWDRHTGVPVGRAVVWQDTRTDGMVEALAREPGADRVRRLCGLPLATYFSAPRIRWQLEHMPGLRERAERGDVLFGTIESWLIWNLTGGPEGGVHVTDVTNASRTMLMNLRTLSWDDELLEFFDVPRAMLPEIRSSTEVYGTTMRVVPGIRIAAALGDQQAALFGQTCFAPGEAKCTYGTGSFLLLNTGTTPVLSTHGMLTTVGFRIGDEPAVYALEGSIAVTGSLVQWFRDGLGLIGSAPEIETLARTVSDNGGCYIVPAFSGLFAPHWHSEARGVIAGLTSYITKGHLARAVLEATGWQTREVVEAMNADSGIALSTLRVDGGMTADNLLMQFVADVLDVPVVRPMVAETVSLGAAYAAGLSVGYWPDLEGLRRNWHRAGQWLPEMDPARREREYAHWRQAVELTFGWTRPSPAATPGTDVTELVQADHRRLEELFRELRNDQADRVALAGELAALLTAHATATSRVPHPAAPGVDITADVVALVESGSEKALLRLETAVEDHIRAEERGLLNDLRRTVSPAERLSLGRAYAAERARRLDASPELGRGLRL</sequence>
<evidence type="ECO:0000256" key="7">
    <source>
        <dbReference type="HAMAP-Rule" id="MF_00186"/>
    </source>
</evidence>
<feature type="binding site" evidence="7">
    <location>
        <position position="310"/>
    </location>
    <ligand>
        <name>ADP</name>
        <dbReference type="ChEBI" id="CHEBI:456216"/>
    </ligand>
</feature>
<feature type="binding site" evidence="7">
    <location>
        <position position="310"/>
    </location>
    <ligand>
        <name>ATP</name>
        <dbReference type="ChEBI" id="CHEBI:30616"/>
    </ligand>
</feature>
<dbReference type="PROSITE" id="PS00445">
    <property type="entry name" value="FGGY_KINASES_2"/>
    <property type="match status" value="1"/>
</dbReference>
<dbReference type="SUPFAM" id="SSF53067">
    <property type="entry name" value="Actin-like ATPase domain"/>
    <property type="match status" value="2"/>
</dbReference>
<evidence type="ECO:0000256" key="2">
    <source>
        <dbReference type="ARBA" id="ARBA00022679"/>
    </source>
</evidence>
<feature type="binding site" evidence="7">
    <location>
        <position position="14"/>
    </location>
    <ligand>
        <name>ATP</name>
        <dbReference type="ChEBI" id="CHEBI:30616"/>
    </ligand>
</feature>
<dbReference type="CDD" id="cd07769">
    <property type="entry name" value="ASKHA_NBD_FGGY_GK"/>
    <property type="match status" value="1"/>
</dbReference>
<dbReference type="EMBL" id="BNAU01000001">
    <property type="protein sequence ID" value="GHE78098.1"/>
    <property type="molecule type" value="Genomic_DNA"/>
</dbReference>